<dbReference type="AlphaFoldDB" id="A0A2T7A6B2"/>
<feature type="region of interest" description="Disordered" evidence="1">
    <location>
        <begin position="245"/>
        <end position="264"/>
    </location>
</feature>
<evidence type="ECO:0000256" key="1">
    <source>
        <dbReference type="SAM" id="MobiDB-lite"/>
    </source>
</evidence>
<feature type="region of interest" description="Disordered" evidence="1">
    <location>
        <begin position="22"/>
        <end position="82"/>
    </location>
</feature>
<evidence type="ECO:0000313" key="2">
    <source>
        <dbReference type="EMBL" id="PUU83215.1"/>
    </source>
</evidence>
<dbReference type="EMBL" id="NESQ01000016">
    <property type="protein sequence ID" value="PUU83215.1"/>
    <property type="molecule type" value="Genomic_DNA"/>
</dbReference>
<sequence>MDYAVDQEYWCVLYTVPRSSLPSHNRLSPASTSRERSGSAVTVSLPTHHCSNTTPPPPLKEKENRPPPFNLPISLSTPPPSPPTSTHPSILFLFTASNLLSCCSVHAFCGLTSTGNGLTGVRARMILTPTNAVHTCGSVCLRITIRKPLLQPLPNEPLNPIHKYPRQLPPATPIPFPSQQILLQPPNRSNKLPSSIRAENVYVLQGLPHHPFHLYIAGVTGLSEFRNHIAKPDDVKTAGTVEEHYTGSLSTKRSREDCQADEEV</sequence>
<reference evidence="2 3" key="1">
    <citation type="submission" date="2017-04" db="EMBL/GenBank/DDBJ databases">
        <title>Draft genome sequence of Tuber borchii Vittad., a whitish edible truffle.</title>
        <authorList>
            <consortium name="DOE Joint Genome Institute"/>
            <person name="Murat C."/>
            <person name="Kuo A."/>
            <person name="Barry K.W."/>
            <person name="Clum A."/>
            <person name="Dockter R.B."/>
            <person name="Fauchery L."/>
            <person name="Iotti M."/>
            <person name="Kohler A."/>
            <person name="Labutti K."/>
            <person name="Lindquist E.A."/>
            <person name="Lipzen A."/>
            <person name="Ohm R.A."/>
            <person name="Wang M."/>
            <person name="Grigoriev I.V."/>
            <person name="Zambonelli A."/>
            <person name="Martin F.M."/>
        </authorList>
    </citation>
    <scope>NUCLEOTIDE SEQUENCE [LARGE SCALE GENOMIC DNA]</scope>
    <source>
        <strain evidence="2 3">Tbo3840</strain>
    </source>
</reference>
<comment type="caution">
    <text evidence="2">The sequence shown here is derived from an EMBL/GenBank/DDBJ whole genome shotgun (WGS) entry which is preliminary data.</text>
</comment>
<dbReference type="Proteomes" id="UP000244722">
    <property type="component" value="Unassembled WGS sequence"/>
</dbReference>
<keyword evidence="3" id="KW-1185">Reference proteome</keyword>
<organism evidence="2 3">
    <name type="scientific">Tuber borchii</name>
    <name type="common">White truffle</name>
    <dbReference type="NCBI Taxonomy" id="42251"/>
    <lineage>
        <taxon>Eukaryota</taxon>
        <taxon>Fungi</taxon>
        <taxon>Dikarya</taxon>
        <taxon>Ascomycota</taxon>
        <taxon>Pezizomycotina</taxon>
        <taxon>Pezizomycetes</taxon>
        <taxon>Pezizales</taxon>
        <taxon>Tuberaceae</taxon>
        <taxon>Tuber</taxon>
    </lineage>
</organism>
<accession>A0A2T7A6B2</accession>
<protein>
    <submittedName>
        <fullName evidence="2">Uncharacterized protein</fullName>
    </submittedName>
</protein>
<feature type="compositionally biased region" description="Polar residues" evidence="1">
    <location>
        <begin position="39"/>
        <end position="53"/>
    </location>
</feature>
<evidence type="ECO:0000313" key="3">
    <source>
        <dbReference type="Proteomes" id="UP000244722"/>
    </source>
</evidence>
<proteinExistence type="predicted"/>
<feature type="compositionally biased region" description="Polar residues" evidence="1">
    <location>
        <begin position="22"/>
        <end position="32"/>
    </location>
</feature>
<name>A0A2T7A6B2_TUBBO</name>
<gene>
    <name evidence="2" type="ORF">B9Z19DRAFT_1061181</name>
</gene>